<sequence length="59" mass="7119">FWFFETAFQTDMFWFLSGSISNGYADFFGMSFKWTFGPVSDFIEGTLNWYISFFEEYLD</sequence>
<gene>
    <name evidence="1" type="ORF">FWILDA_LOCUS17319</name>
</gene>
<comment type="caution">
    <text evidence="1">The sequence shown here is derived from an EMBL/GenBank/DDBJ whole genome shotgun (WGS) entry which is preliminary data.</text>
</comment>
<proteinExistence type="predicted"/>
<evidence type="ECO:0000313" key="1">
    <source>
        <dbReference type="EMBL" id="CAI2195922.1"/>
    </source>
</evidence>
<feature type="non-terminal residue" evidence="1">
    <location>
        <position position="1"/>
    </location>
</feature>
<dbReference type="AlphaFoldDB" id="A0A9W4T7U8"/>
<reference evidence="1" key="1">
    <citation type="submission" date="2022-08" db="EMBL/GenBank/DDBJ databases">
        <authorList>
            <person name="Kallberg Y."/>
            <person name="Tangrot J."/>
            <person name="Rosling A."/>
        </authorList>
    </citation>
    <scope>NUCLEOTIDE SEQUENCE</scope>
    <source>
        <strain evidence="1">Wild A</strain>
    </source>
</reference>
<protein>
    <submittedName>
        <fullName evidence="1">14059_t:CDS:1</fullName>
    </submittedName>
</protein>
<dbReference type="EMBL" id="CAMKVN010013283">
    <property type="protein sequence ID" value="CAI2195922.1"/>
    <property type="molecule type" value="Genomic_DNA"/>
</dbReference>
<accession>A0A9W4T7U8</accession>
<name>A0A9W4T7U8_9GLOM</name>
<dbReference type="Proteomes" id="UP001153678">
    <property type="component" value="Unassembled WGS sequence"/>
</dbReference>
<evidence type="ECO:0000313" key="2">
    <source>
        <dbReference type="Proteomes" id="UP001153678"/>
    </source>
</evidence>
<keyword evidence="2" id="KW-1185">Reference proteome</keyword>
<organism evidence="1 2">
    <name type="scientific">Funneliformis geosporum</name>
    <dbReference type="NCBI Taxonomy" id="1117311"/>
    <lineage>
        <taxon>Eukaryota</taxon>
        <taxon>Fungi</taxon>
        <taxon>Fungi incertae sedis</taxon>
        <taxon>Mucoromycota</taxon>
        <taxon>Glomeromycotina</taxon>
        <taxon>Glomeromycetes</taxon>
        <taxon>Glomerales</taxon>
        <taxon>Glomeraceae</taxon>
        <taxon>Funneliformis</taxon>
    </lineage>
</organism>